<dbReference type="PANTHER" id="PTHR43802:SF1">
    <property type="entry name" value="IP11341P-RELATED"/>
    <property type="match status" value="1"/>
</dbReference>
<dbReference type="Pfam" id="PF00378">
    <property type="entry name" value="ECH_1"/>
    <property type="match status" value="1"/>
</dbReference>
<dbReference type="EMBL" id="JAEACQ010000154">
    <property type="protein sequence ID" value="MBL7627015.1"/>
    <property type="molecule type" value="Genomic_DNA"/>
</dbReference>
<keyword evidence="3" id="KW-1185">Reference proteome</keyword>
<dbReference type="SUPFAM" id="SSF52096">
    <property type="entry name" value="ClpP/crotonase"/>
    <property type="match status" value="1"/>
</dbReference>
<accession>A0A937UP88</accession>
<dbReference type="Gene3D" id="3.90.226.10">
    <property type="entry name" value="2-enoyl-CoA Hydratase, Chain A, domain 1"/>
    <property type="match status" value="1"/>
</dbReference>
<comment type="similarity">
    <text evidence="1">Belongs to the enoyl-CoA hydratase/isomerase family.</text>
</comment>
<dbReference type="CDD" id="cd06558">
    <property type="entry name" value="crotonase-like"/>
    <property type="match status" value="1"/>
</dbReference>
<comment type="caution">
    <text evidence="2">The sequence shown here is derived from an EMBL/GenBank/DDBJ whole genome shotgun (WGS) entry which is preliminary data.</text>
</comment>
<sequence>MSLTAREEASSLIVERRGPVAVVTLNRSHKRNALDDRTIQELGSFFGTPPTWAKVAVIAAAGRHFSAGLDLNALTDGDAVAGLHHSRMWHDAFRSIESGAIPVIAVLKGAVIGGGLELAASAHLRVAEDTAFFALPEAQRGLFVGGGASVRVPRLIGAHRVVDMMLTGRVLDADEGAQAGLAHYRVSEGAGLDKAFELAEKIATNSPVSNFAVIHALPRIAEASPETGLLLESLMSAVAQSSQDAKDRMTAFLDGRAAKVVAGGDR</sequence>
<dbReference type="PANTHER" id="PTHR43802">
    <property type="entry name" value="ENOYL-COA HYDRATASE"/>
    <property type="match status" value="1"/>
</dbReference>
<name>A0A937UP88_9ACTN</name>
<dbReference type="GO" id="GO:0003824">
    <property type="term" value="F:catalytic activity"/>
    <property type="evidence" value="ECO:0007669"/>
    <property type="project" value="UniProtKB-ARBA"/>
</dbReference>
<dbReference type="Gene3D" id="1.10.12.10">
    <property type="entry name" value="Lyase 2-enoyl-coa Hydratase, Chain A, domain 2"/>
    <property type="match status" value="1"/>
</dbReference>
<evidence type="ECO:0000313" key="2">
    <source>
        <dbReference type="EMBL" id="MBL7627015.1"/>
    </source>
</evidence>
<dbReference type="InterPro" id="IPR029045">
    <property type="entry name" value="ClpP/crotonase-like_dom_sf"/>
</dbReference>
<dbReference type="Proteomes" id="UP000604475">
    <property type="component" value="Unassembled WGS sequence"/>
</dbReference>
<dbReference type="InterPro" id="IPR014748">
    <property type="entry name" value="Enoyl-CoA_hydra_C"/>
</dbReference>
<evidence type="ECO:0000256" key="1">
    <source>
        <dbReference type="ARBA" id="ARBA00005254"/>
    </source>
</evidence>
<proteinExistence type="inferred from homology"/>
<evidence type="ECO:0000313" key="3">
    <source>
        <dbReference type="Proteomes" id="UP000604475"/>
    </source>
</evidence>
<dbReference type="RefSeq" id="WP_203000060.1">
    <property type="nucleotide sequence ID" value="NZ_JADWYU010000204.1"/>
</dbReference>
<reference evidence="2" key="1">
    <citation type="submission" date="2020-12" db="EMBL/GenBank/DDBJ databases">
        <title>Genomic characterization of non-nitrogen-fixing Frankia strains.</title>
        <authorList>
            <person name="Carlos-Shanley C."/>
            <person name="Guerra T."/>
            <person name="Hahn D."/>
        </authorList>
    </citation>
    <scope>NUCLEOTIDE SEQUENCE</scope>
    <source>
        <strain evidence="2">CN6</strain>
    </source>
</reference>
<dbReference type="AlphaFoldDB" id="A0A937UP88"/>
<organism evidence="2 3">
    <name type="scientific">Frankia nepalensis</name>
    <dbReference type="NCBI Taxonomy" id="1836974"/>
    <lineage>
        <taxon>Bacteria</taxon>
        <taxon>Bacillati</taxon>
        <taxon>Actinomycetota</taxon>
        <taxon>Actinomycetes</taxon>
        <taxon>Frankiales</taxon>
        <taxon>Frankiaceae</taxon>
        <taxon>Frankia</taxon>
    </lineage>
</organism>
<protein>
    <submittedName>
        <fullName evidence="2">Crotonase/enoyl-CoA hydratase family protein</fullName>
    </submittedName>
</protein>
<dbReference type="NCBIfam" id="NF006013">
    <property type="entry name" value="PRK08150.1"/>
    <property type="match status" value="1"/>
</dbReference>
<gene>
    <name evidence="2" type="ORF">I7412_07520</name>
</gene>
<dbReference type="InterPro" id="IPR001753">
    <property type="entry name" value="Enoyl-CoA_hydra/iso"/>
</dbReference>